<dbReference type="Proteomes" id="UP000008177">
    <property type="component" value="Unplaced contigs"/>
</dbReference>
<dbReference type="HOGENOM" id="CLU_2830884_0_0_1"/>
<accession>G2XPH5</accession>
<dbReference type="EMBL" id="FQ790248">
    <property type="protein sequence ID" value="CCD42781.1"/>
    <property type="molecule type" value="Genomic_DNA"/>
</dbReference>
<feature type="region of interest" description="Disordered" evidence="1">
    <location>
        <begin position="44"/>
        <end position="66"/>
    </location>
</feature>
<sequence>MAYESISEQPAYAVALLFLNPTQAAHIPQTPAFSSITRPTYPLVHTDTTSRTSHPSLPIRTLSQHM</sequence>
<evidence type="ECO:0000313" key="3">
    <source>
        <dbReference type="Proteomes" id="UP000008177"/>
    </source>
</evidence>
<evidence type="ECO:0000313" key="2">
    <source>
        <dbReference type="EMBL" id="CCD42781.1"/>
    </source>
</evidence>
<reference evidence="3" key="1">
    <citation type="journal article" date="2011" name="PLoS Genet.">
        <title>Genomic analysis of the necrotrophic fungal pathogens Sclerotinia sclerotiorum and Botrytis cinerea.</title>
        <authorList>
            <person name="Amselem J."/>
            <person name="Cuomo C.A."/>
            <person name="van Kan J.A."/>
            <person name="Viaud M."/>
            <person name="Benito E.P."/>
            <person name="Couloux A."/>
            <person name="Coutinho P.M."/>
            <person name="de Vries R.P."/>
            <person name="Dyer P.S."/>
            <person name="Fillinger S."/>
            <person name="Fournier E."/>
            <person name="Gout L."/>
            <person name="Hahn M."/>
            <person name="Kohn L."/>
            <person name="Lapalu N."/>
            <person name="Plummer K.M."/>
            <person name="Pradier J.M."/>
            <person name="Quevillon E."/>
            <person name="Sharon A."/>
            <person name="Simon A."/>
            <person name="ten Have A."/>
            <person name="Tudzynski B."/>
            <person name="Tudzynski P."/>
            <person name="Wincker P."/>
            <person name="Andrew M."/>
            <person name="Anthouard V."/>
            <person name="Beever R.E."/>
            <person name="Beffa R."/>
            <person name="Benoit I."/>
            <person name="Bouzid O."/>
            <person name="Brault B."/>
            <person name="Chen Z."/>
            <person name="Choquer M."/>
            <person name="Collemare J."/>
            <person name="Cotton P."/>
            <person name="Danchin E.G."/>
            <person name="Da Silva C."/>
            <person name="Gautier A."/>
            <person name="Giraud C."/>
            <person name="Giraud T."/>
            <person name="Gonzalez C."/>
            <person name="Grossetete S."/>
            <person name="Guldener U."/>
            <person name="Henrissat B."/>
            <person name="Howlett B.J."/>
            <person name="Kodira C."/>
            <person name="Kretschmer M."/>
            <person name="Lappartient A."/>
            <person name="Leroch M."/>
            <person name="Levis C."/>
            <person name="Mauceli E."/>
            <person name="Neuveglise C."/>
            <person name="Oeser B."/>
            <person name="Pearson M."/>
            <person name="Poulain J."/>
            <person name="Poussereau N."/>
            <person name="Quesneville H."/>
            <person name="Rascle C."/>
            <person name="Schumacher J."/>
            <person name="Segurens B."/>
            <person name="Sexton A."/>
            <person name="Silva E."/>
            <person name="Sirven C."/>
            <person name="Soanes D.M."/>
            <person name="Talbot N.J."/>
            <person name="Templeton M."/>
            <person name="Yandava C."/>
            <person name="Yarden O."/>
            <person name="Zeng Q."/>
            <person name="Rollins J.A."/>
            <person name="Lebrun M.H."/>
            <person name="Dickman M."/>
        </authorList>
    </citation>
    <scope>NUCLEOTIDE SEQUENCE [LARGE SCALE GENOMIC DNA]</scope>
    <source>
        <strain evidence="3">T4</strain>
    </source>
</reference>
<feature type="compositionally biased region" description="Polar residues" evidence="1">
    <location>
        <begin position="46"/>
        <end position="66"/>
    </location>
</feature>
<protein>
    <submittedName>
        <fullName evidence="2">Uncharacterized protein</fullName>
    </submittedName>
</protein>
<dbReference type="InParanoid" id="G2XPH5"/>
<organism evidence="2 3">
    <name type="scientific">Botryotinia fuckeliana (strain T4)</name>
    <name type="common">Noble rot fungus</name>
    <name type="synonym">Botrytis cinerea</name>
    <dbReference type="NCBI Taxonomy" id="999810"/>
    <lineage>
        <taxon>Eukaryota</taxon>
        <taxon>Fungi</taxon>
        <taxon>Dikarya</taxon>
        <taxon>Ascomycota</taxon>
        <taxon>Pezizomycotina</taxon>
        <taxon>Leotiomycetes</taxon>
        <taxon>Helotiales</taxon>
        <taxon>Sclerotiniaceae</taxon>
        <taxon>Botrytis</taxon>
    </lineage>
</organism>
<gene>
    <name evidence="2" type="ORF">BofuT4_uP073930.1</name>
</gene>
<evidence type="ECO:0000256" key="1">
    <source>
        <dbReference type="SAM" id="MobiDB-lite"/>
    </source>
</evidence>
<proteinExistence type="predicted"/>
<name>G2XPH5_BOTF4</name>
<dbReference type="AlphaFoldDB" id="G2XPH5"/>